<sequence length="62" mass="6912">MKVRTPFGTCLPPCRRSEATSEATEATAGSTRYVRINRPFVLLDFSNPYSCVSSSDSYMQPM</sequence>
<dbReference type="Proteomes" id="UP000215914">
    <property type="component" value="Chromosome 4"/>
</dbReference>
<dbReference type="InParanoid" id="A0A251V1Z6"/>
<reference evidence="1 3" key="1">
    <citation type="journal article" date="2017" name="Nature">
        <title>The sunflower genome provides insights into oil metabolism, flowering and Asterid evolution.</title>
        <authorList>
            <person name="Badouin H."/>
            <person name="Gouzy J."/>
            <person name="Grassa C.J."/>
            <person name="Murat F."/>
            <person name="Staton S.E."/>
            <person name="Cottret L."/>
            <person name="Lelandais-Briere C."/>
            <person name="Owens G.L."/>
            <person name="Carrere S."/>
            <person name="Mayjonade B."/>
            <person name="Legrand L."/>
            <person name="Gill N."/>
            <person name="Kane N.C."/>
            <person name="Bowers J.E."/>
            <person name="Hubner S."/>
            <person name="Bellec A."/>
            <person name="Berard A."/>
            <person name="Berges H."/>
            <person name="Blanchet N."/>
            <person name="Boniface M.C."/>
            <person name="Brunel D."/>
            <person name="Catrice O."/>
            <person name="Chaidir N."/>
            <person name="Claudel C."/>
            <person name="Donnadieu C."/>
            <person name="Faraut T."/>
            <person name="Fievet G."/>
            <person name="Helmstetter N."/>
            <person name="King M."/>
            <person name="Knapp S.J."/>
            <person name="Lai Z."/>
            <person name="Le Paslier M.C."/>
            <person name="Lippi Y."/>
            <person name="Lorenzon L."/>
            <person name="Mandel J.R."/>
            <person name="Marage G."/>
            <person name="Marchand G."/>
            <person name="Marquand E."/>
            <person name="Bret-Mestries E."/>
            <person name="Morien E."/>
            <person name="Nambeesan S."/>
            <person name="Nguyen T."/>
            <person name="Pegot-Espagnet P."/>
            <person name="Pouilly N."/>
            <person name="Raftis F."/>
            <person name="Sallet E."/>
            <person name="Schiex T."/>
            <person name="Thomas J."/>
            <person name="Vandecasteele C."/>
            <person name="Vares D."/>
            <person name="Vear F."/>
            <person name="Vautrin S."/>
            <person name="Crespi M."/>
            <person name="Mangin B."/>
            <person name="Burke J.M."/>
            <person name="Salse J."/>
            <person name="Munos S."/>
            <person name="Vincourt P."/>
            <person name="Rieseberg L.H."/>
            <person name="Langlade N.B."/>
        </authorList>
    </citation>
    <scope>NUCLEOTIDE SEQUENCE [LARGE SCALE GENOMIC DNA]</scope>
    <source>
        <strain evidence="3">cv. SF193</strain>
        <tissue evidence="1">Leaves</tissue>
    </source>
</reference>
<organism evidence="2 3">
    <name type="scientific">Helianthus annuus</name>
    <name type="common">Common sunflower</name>
    <dbReference type="NCBI Taxonomy" id="4232"/>
    <lineage>
        <taxon>Eukaryota</taxon>
        <taxon>Viridiplantae</taxon>
        <taxon>Streptophyta</taxon>
        <taxon>Embryophyta</taxon>
        <taxon>Tracheophyta</taxon>
        <taxon>Spermatophyta</taxon>
        <taxon>Magnoliopsida</taxon>
        <taxon>eudicotyledons</taxon>
        <taxon>Gunneridae</taxon>
        <taxon>Pentapetalae</taxon>
        <taxon>asterids</taxon>
        <taxon>campanulids</taxon>
        <taxon>Asterales</taxon>
        <taxon>Asteraceae</taxon>
        <taxon>Asteroideae</taxon>
        <taxon>Heliantheae alliance</taxon>
        <taxon>Heliantheae</taxon>
        <taxon>Helianthus</taxon>
    </lineage>
</organism>
<dbReference type="EMBL" id="CM007893">
    <property type="protein sequence ID" value="OTG28631.1"/>
    <property type="molecule type" value="Genomic_DNA"/>
</dbReference>
<keyword evidence="3" id="KW-1185">Reference proteome</keyword>
<dbReference type="Gramene" id="mRNA:HanXRQr2_Chr04g0173861">
    <property type="protein sequence ID" value="mRNA:HanXRQr2_Chr04g0173861"/>
    <property type="gene ID" value="HanXRQr2_Chr04g0173861"/>
</dbReference>
<reference evidence="2" key="2">
    <citation type="submission" date="2017-02" db="EMBL/GenBank/DDBJ databases">
        <title>Sunflower complete genome.</title>
        <authorList>
            <person name="Langlade N."/>
            <person name="Munos S."/>
        </authorList>
    </citation>
    <scope>NUCLEOTIDE SEQUENCE [LARGE SCALE GENOMIC DNA]</scope>
    <source>
        <tissue evidence="2">Leaves</tissue>
    </source>
</reference>
<gene>
    <name evidence="2" type="ORF">HannXRQ_Chr04g0113401</name>
    <name evidence="1" type="ORF">HanXRQr2_Chr04g0173861</name>
</gene>
<evidence type="ECO:0000313" key="2">
    <source>
        <dbReference type="EMBL" id="OTG28631.1"/>
    </source>
</evidence>
<accession>A0A251V1Z6</accession>
<name>A0A251V1Z6_HELAN</name>
<protein>
    <submittedName>
        <fullName evidence="2">Uncharacterized protein</fullName>
    </submittedName>
</protein>
<reference evidence="1" key="3">
    <citation type="submission" date="2020-06" db="EMBL/GenBank/DDBJ databases">
        <title>Helianthus annuus Genome sequencing and assembly Release 2.</title>
        <authorList>
            <person name="Gouzy J."/>
            <person name="Langlade N."/>
            <person name="Munos S."/>
        </authorList>
    </citation>
    <scope>NUCLEOTIDE SEQUENCE</scope>
    <source>
        <tissue evidence="1">Leaves</tissue>
    </source>
</reference>
<dbReference type="AlphaFoldDB" id="A0A251V1Z6"/>
<evidence type="ECO:0000313" key="3">
    <source>
        <dbReference type="Proteomes" id="UP000215914"/>
    </source>
</evidence>
<dbReference type="EMBL" id="MNCJ02000319">
    <property type="protein sequence ID" value="KAF5810798.1"/>
    <property type="molecule type" value="Genomic_DNA"/>
</dbReference>
<proteinExistence type="predicted"/>
<evidence type="ECO:0000313" key="1">
    <source>
        <dbReference type="EMBL" id="KAF5810798.1"/>
    </source>
</evidence>